<dbReference type="InterPro" id="IPR015590">
    <property type="entry name" value="Aldehyde_DH_dom"/>
</dbReference>
<dbReference type="Pfam" id="PF00171">
    <property type="entry name" value="Aldedh"/>
    <property type="match status" value="1"/>
</dbReference>
<evidence type="ECO:0000313" key="4">
    <source>
        <dbReference type="Proteomes" id="UP000279372"/>
    </source>
</evidence>
<dbReference type="EMBL" id="RBQB01000268">
    <property type="protein sequence ID" value="RMO83687.1"/>
    <property type="molecule type" value="Genomic_DNA"/>
</dbReference>
<dbReference type="AlphaFoldDB" id="A0A3M3YMB5"/>
<dbReference type="Proteomes" id="UP000279372">
    <property type="component" value="Unassembled WGS sequence"/>
</dbReference>
<protein>
    <submittedName>
        <fullName evidence="3">Aldehyde dehydrogenase protein</fullName>
    </submittedName>
</protein>
<accession>A0A3M3YMB5</accession>
<dbReference type="Gene3D" id="3.40.605.10">
    <property type="entry name" value="Aldehyde Dehydrogenase, Chain A, domain 1"/>
    <property type="match status" value="1"/>
</dbReference>
<reference evidence="3 4" key="1">
    <citation type="submission" date="2018-08" db="EMBL/GenBank/DDBJ databases">
        <title>Recombination of ecologically and evolutionarily significant loci maintains genetic cohesion in the Pseudomonas syringae species complex.</title>
        <authorList>
            <person name="Dillon M."/>
            <person name="Thakur S."/>
            <person name="Almeida R.N.D."/>
            <person name="Weir B.S."/>
            <person name="Guttman D.S."/>
        </authorList>
    </citation>
    <scope>NUCLEOTIDE SEQUENCE [LARGE SCALE GENOMIC DNA]</scope>
    <source>
        <strain evidence="3 4">ICMP 8902</strain>
    </source>
</reference>
<keyword evidence="1" id="KW-0560">Oxidoreductase</keyword>
<dbReference type="InterPro" id="IPR016162">
    <property type="entry name" value="Ald_DH_N"/>
</dbReference>
<comment type="caution">
    <text evidence="3">The sequence shown here is derived from an EMBL/GenBank/DDBJ whole genome shotgun (WGS) entry which is preliminary data.</text>
</comment>
<evidence type="ECO:0000256" key="1">
    <source>
        <dbReference type="ARBA" id="ARBA00023002"/>
    </source>
</evidence>
<proteinExistence type="predicted"/>
<sequence>MGIKSLSLRGARWMTTQPLNSHRVDPNTAQKFYIDGQWCAPLEPASIAVVNPATEGVVAHVASGSAADVDRAVAAARA</sequence>
<gene>
    <name evidence="3" type="ORF">ALQ33_05037</name>
</gene>
<name>A0A3M3YMB5_9PSED</name>
<feature type="domain" description="Aldehyde dehydrogenase" evidence="2">
    <location>
        <begin position="45"/>
        <end position="78"/>
    </location>
</feature>
<organism evidence="3 4">
    <name type="scientific">Pseudomonas syringae pv. philadelphi</name>
    <dbReference type="NCBI Taxonomy" id="251706"/>
    <lineage>
        <taxon>Bacteria</taxon>
        <taxon>Pseudomonadati</taxon>
        <taxon>Pseudomonadota</taxon>
        <taxon>Gammaproteobacteria</taxon>
        <taxon>Pseudomonadales</taxon>
        <taxon>Pseudomonadaceae</taxon>
        <taxon>Pseudomonas</taxon>
    </lineage>
</organism>
<evidence type="ECO:0000259" key="2">
    <source>
        <dbReference type="Pfam" id="PF00171"/>
    </source>
</evidence>
<dbReference type="InterPro" id="IPR016161">
    <property type="entry name" value="Ald_DH/histidinol_DH"/>
</dbReference>
<dbReference type="SUPFAM" id="SSF53720">
    <property type="entry name" value="ALDH-like"/>
    <property type="match status" value="1"/>
</dbReference>
<evidence type="ECO:0000313" key="3">
    <source>
        <dbReference type="EMBL" id="RMO83687.1"/>
    </source>
</evidence>
<feature type="non-terminal residue" evidence="3">
    <location>
        <position position="78"/>
    </location>
</feature>
<dbReference type="GO" id="GO:0016491">
    <property type="term" value="F:oxidoreductase activity"/>
    <property type="evidence" value="ECO:0007669"/>
    <property type="project" value="UniProtKB-KW"/>
</dbReference>